<evidence type="ECO:0000256" key="10">
    <source>
        <dbReference type="ARBA" id="ARBA00023136"/>
    </source>
</evidence>
<dbReference type="InterPro" id="IPR000390">
    <property type="entry name" value="Small_drug/metabolite_transptr"/>
</dbReference>
<sequence>MNFTTFAFIITGVLLNAAAQLLLKAGTNAMGGAIHLTAGNWFGTLLKIGMQWPIIAGLGCYAVSVVVWIIGLSRTDVTIAYPMLSLGYVVSAFGAWMFLGEVVPPQRMLAIGVIIVGVVLLARS</sequence>
<keyword evidence="2" id="KW-1003">Cell membrane</keyword>
<evidence type="ECO:0000256" key="6">
    <source>
        <dbReference type="ARBA" id="ARBA00022692"/>
    </source>
</evidence>
<evidence type="ECO:0000259" key="12">
    <source>
        <dbReference type="Pfam" id="PF00892"/>
    </source>
</evidence>
<accession>A0A7Z2VXX2</accession>
<feature type="domain" description="EamA" evidence="12">
    <location>
        <begin position="9"/>
        <end position="122"/>
    </location>
</feature>
<dbReference type="GO" id="GO:0009103">
    <property type="term" value="P:lipopolysaccharide biosynthetic process"/>
    <property type="evidence" value="ECO:0007669"/>
    <property type="project" value="UniProtKB-KW"/>
</dbReference>
<evidence type="ECO:0000256" key="9">
    <source>
        <dbReference type="ARBA" id="ARBA00023098"/>
    </source>
</evidence>
<dbReference type="GO" id="GO:0005886">
    <property type="term" value="C:plasma membrane"/>
    <property type="evidence" value="ECO:0007669"/>
    <property type="project" value="UniProtKB-SubCell"/>
</dbReference>
<dbReference type="SUPFAM" id="SSF103481">
    <property type="entry name" value="Multidrug resistance efflux transporter EmrE"/>
    <property type="match status" value="1"/>
</dbReference>
<dbReference type="PANTHER" id="PTHR30561:SF9">
    <property type="entry name" value="4-AMINO-4-DEOXY-L-ARABINOSE-PHOSPHOUNDECAPRENOL FLIPPASE SUBUNIT ARNF-RELATED"/>
    <property type="match status" value="1"/>
</dbReference>
<dbReference type="PANTHER" id="PTHR30561">
    <property type="entry name" value="SMR FAMILY PROTON-DEPENDENT DRUG EFFLUX TRANSPORTER SUGE"/>
    <property type="match status" value="1"/>
</dbReference>
<dbReference type="KEGG" id="mfy:HH212_14965"/>
<evidence type="ECO:0000256" key="3">
    <source>
        <dbReference type="ARBA" id="ARBA00022516"/>
    </source>
</evidence>
<dbReference type="AlphaFoldDB" id="A0A7Z2VXX2"/>
<dbReference type="Pfam" id="PF00892">
    <property type="entry name" value="EamA"/>
    <property type="match status" value="1"/>
</dbReference>
<protein>
    <submittedName>
        <fullName evidence="13">EamA family transporter</fullName>
    </submittedName>
</protein>
<keyword evidence="4" id="KW-0997">Cell inner membrane</keyword>
<dbReference type="InterPro" id="IPR000620">
    <property type="entry name" value="EamA_dom"/>
</dbReference>
<name>A0A7Z2VXX2_9BURK</name>
<dbReference type="Proteomes" id="UP000502415">
    <property type="component" value="Chromosome"/>
</dbReference>
<evidence type="ECO:0000313" key="13">
    <source>
        <dbReference type="EMBL" id="QJE01173.1"/>
    </source>
</evidence>
<dbReference type="Gene3D" id="1.10.3730.20">
    <property type="match status" value="1"/>
</dbReference>
<feature type="transmembrane region" description="Helical" evidence="11">
    <location>
        <begin position="79"/>
        <end position="99"/>
    </location>
</feature>
<proteinExistence type="predicted"/>
<dbReference type="InterPro" id="IPR037185">
    <property type="entry name" value="EmrE-like"/>
</dbReference>
<evidence type="ECO:0000256" key="5">
    <source>
        <dbReference type="ARBA" id="ARBA00022556"/>
    </source>
</evidence>
<keyword evidence="9" id="KW-0443">Lipid metabolism</keyword>
<evidence type="ECO:0000256" key="7">
    <source>
        <dbReference type="ARBA" id="ARBA00022985"/>
    </source>
</evidence>
<feature type="transmembrane region" description="Helical" evidence="11">
    <location>
        <begin position="50"/>
        <end position="72"/>
    </location>
</feature>
<evidence type="ECO:0000256" key="4">
    <source>
        <dbReference type="ARBA" id="ARBA00022519"/>
    </source>
</evidence>
<reference evidence="13 14" key="1">
    <citation type="submission" date="2020-04" db="EMBL/GenBank/DDBJ databases">
        <title>Genome sequencing of novel species.</title>
        <authorList>
            <person name="Heo J."/>
            <person name="Kim S.-J."/>
            <person name="Kim J.-S."/>
            <person name="Hong S.-B."/>
            <person name="Kwon S.-W."/>
        </authorList>
    </citation>
    <scope>NUCLEOTIDE SEQUENCE [LARGE SCALE GENOMIC DNA]</scope>
    <source>
        <strain evidence="13 14">GN2-R2</strain>
    </source>
</reference>
<organism evidence="13 14">
    <name type="scientific">Massilia forsythiae</name>
    <dbReference type="NCBI Taxonomy" id="2728020"/>
    <lineage>
        <taxon>Bacteria</taxon>
        <taxon>Pseudomonadati</taxon>
        <taxon>Pseudomonadota</taxon>
        <taxon>Betaproteobacteria</taxon>
        <taxon>Burkholderiales</taxon>
        <taxon>Oxalobacteraceae</taxon>
        <taxon>Telluria group</taxon>
        <taxon>Massilia</taxon>
    </lineage>
</organism>
<keyword evidence="10 11" id="KW-0472">Membrane</keyword>
<dbReference type="RefSeq" id="WP_170203201.1">
    <property type="nucleotide sequence ID" value="NZ_CP051685.1"/>
</dbReference>
<dbReference type="EMBL" id="CP051685">
    <property type="protein sequence ID" value="QJE01173.1"/>
    <property type="molecule type" value="Genomic_DNA"/>
</dbReference>
<keyword evidence="14" id="KW-1185">Reference proteome</keyword>
<keyword evidence="5" id="KW-0441">Lipid A biosynthesis</keyword>
<evidence type="ECO:0000313" key="14">
    <source>
        <dbReference type="Proteomes" id="UP000502415"/>
    </source>
</evidence>
<keyword evidence="8 11" id="KW-1133">Transmembrane helix</keyword>
<evidence type="ECO:0000256" key="2">
    <source>
        <dbReference type="ARBA" id="ARBA00022475"/>
    </source>
</evidence>
<gene>
    <name evidence="13" type="ORF">HH212_14965</name>
</gene>
<dbReference type="GO" id="GO:0022857">
    <property type="term" value="F:transmembrane transporter activity"/>
    <property type="evidence" value="ECO:0007669"/>
    <property type="project" value="InterPro"/>
</dbReference>
<feature type="transmembrane region" description="Helical" evidence="11">
    <location>
        <begin position="105"/>
        <end position="122"/>
    </location>
</feature>
<keyword evidence="3" id="KW-0444">Lipid biosynthesis</keyword>
<dbReference type="GO" id="GO:0009245">
    <property type="term" value="P:lipid A biosynthetic process"/>
    <property type="evidence" value="ECO:0007669"/>
    <property type="project" value="UniProtKB-KW"/>
</dbReference>
<keyword evidence="7" id="KW-0448">Lipopolysaccharide biosynthesis</keyword>
<evidence type="ECO:0000256" key="8">
    <source>
        <dbReference type="ARBA" id="ARBA00022989"/>
    </source>
</evidence>
<evidence type="ECO:0000256" key="1">
    <source>
        <dbReference type="ARBA" id="ARBA00004651"/>
    </source>
</evidence>
<evidence type="ECO:0000256" key="11">
    <source>
        <dbReference type="SAM" id="Phobius"/>
    </source>
</evidence>
<comment type="subcellular location">
    <subcellularLocation>
        <location evidence="1">Cell membrane</location>
        <topology evidence="1">Multi-pass membrane protein</topology>
    </subcellularLocation>
</comment>
<keyword evidence="6 11" id="KW-0812">Transmembrane</keyword>